<dbReference type="EMBL" id="JAHYIQ010000005">
    <property type="protein sequence ID" value="KAK1132376.1"/>
    <property type="molecule type" value="Genomic_DNA"/>
</dbReference>
<feature type="non-terminal residue" evidence="2">
    <location>
        <position position="1"/>
    </location>
</feature>
<organism evidence="2 3">
    <name type="scientific">Melipona bicolor</name>
    <dbReference type="NCBI Taxonomy" id="60889"/>
    <lineage>
        <taxon>Eukaryota</taxon>
        <taxon>Metazoa</taxon>
        <taxon>Ecdysozoa</taxon>
        <taxon>Arthropoda</taxon>
        <taxon>Hexapoda</taxon>
        <taxon>Insecta</taxon>
        <taxon>Pterygota</taxon>
        <taxon>Neoptera</taxon>
        <taxon>Endopterygota</taxon>
        <taxon>Hymenoptera</taxon>
        <taxon>Apocrita</taxon>
        <taxon>Aculeata</taxon>
        <taxon>Apoidea</taxon>
        <taxon>Anthophila</taxon>
        <taxon>Apidae</taxon>
        <taxon>Melipona</taxon>
    </lineage>
</organism>
<evidence type="ECO:0000313" key="3">
    <source>
        <dbReference type="Proteomes" id="UP001177670"/>
    </source>
</evidence>
<dbReference type="AlphaFoldDB" id="A0AA40G796"/>
<dbReference type="Proteomes" id="UP001177670">
    <property type="component" value="Unassembled WGS sequence"/>
</dbReference>
<protein>
    <submittedName>
        <fullName evidence="2">Uncharacterized protein</fullName>
    </submittedName>
</protein>
<gene>
    <name evidence="2" type="ORF">K0M31_016484</name>
</gene>
<keyword evidence="3" id="KW-1185">Reference proteome</keyword>
<name>A0AA40G796_9HYME</name>
<feature type="region of interest" description="Disordered" evidence="1">
    <location>
        <begin position="1"/>
        <end position="20"/>
    </location>
</feature>
<proteinExistence type="predicted"/>
<sequence>RGGKEQRPQKVEKGSYSRSFPAPTKPICIHYNKKWKTASEKFERALGLSTSSEFSII</sequence>
<accession>A0AA40G796</accession>
<evidence type="ECO:0000256" key="1">
    <source>
        <dbReference type="SAM" id="MobiDB-lite"/>
    </source>
</evidence>
<feature type="compositionally biased region" description="Basic and acidic residues" evidence="1">
    <location>
        <begin position="1"/>
        <end position="15"/>
    </location>
</feature>
<reference evidence="2" key="1">
    <citation type="submission" date="2021-10" db="EMBL/GenBank/DDBJ databases">
        <title>Melipona bicolor Genome sequencing and assembly.</title>
        <authorList>
            <person name="Araujo N.S."/>
            <person name="Arias M.C."/>
        </authorList>
    </citation>
    <scope>NUCLEOTIDE SEQUENCE</scope>
    <source>
        <strain evidence="2">USP_2M_L1-L4_2017</strain>
        <tissue evidence="2">Whole body</tissue>
    </source>
</reference>
<evidence type="ECO:0000313" key="2">
    <source>
        <dbReference type="EMBL" id="KAK1132376.1"/>
    </source>
</evidence>
<comment type="caution">
    <text evidence="2">The sequence shown here is derived from an EMBL/GenBank/DDBJ whole genome shotgun (WGS) entry which is preliminary data.</text>
</comment>